<dbReference type="EMBL" id="JNVM01000016">
    <property type="protein sequence ID" value="KEQ24530.1"/>
    <property type="molecule type" value="Genomic_DNA"/>
</dbReference>
<dbReference type="AlphaFoldDB" id="A0A081P1F7"/>
<dbReference type="eggNOG" id="ENOG5032WBV">
    <property type="taxonomic scope" value="Bacteria"/>
</dbReference>
<protein>
    <recommendedName>
        <fullName evidence="3">DUF2533 domain-containing protein</fullName>
    </recommendedName>
</protein>
<gene>
    <name evidence="1" type="ORF">ET33_09660</name>
</gene>
<proteinExistence type="predicted"/>
<dbReference type="OrthoDB" id="2679622at2"/>
<evidence type="ECO:0000313" key="2">
    <source>
        <dbReference type="Proteomes" id="UP000028123"/>
    </source>
</evidence>
<dbReference type="Pfam" id="PF10752">
    <property type="entry name" value="DUF2533"/>
    <property type="match status" value="1"/>
</dbReference>
<comment type="caution">
    <text evidence="1">The sequence shown here is derived from an EMBL/GenBank/DDBJ whole genome shotgun (WGS) entry which is preliminary data.</text>
</comment>
<evidence type="ECO:0000313" key="1">
    <source>
        <dbReference type="EMBL" id="KEQ24530.1"/>
    </source>
</evidence>
<sequence>MNVHEAITNHTRKQNAHLERFLELENEREAAIEQAIALCIAGEPFSVDAINAATDRINRHAQNGISPTRVHVTPDMVREAARKKMK</sequence>
<dbReference type="RefSeq" id="WP_036685890.1">
    <property type="nucleotide sequence ID" value="NZ_FYEP01000011.1"/>
</dbReference>
<evidence type="ECO:0008006" key="3">
    <source>
        <dbReference type="Google" id="ProtNLM"/>
    </source>
</evidence>
<dbReference type="Proteomes" id="UP000028123">
    <property type="component" value="Unassembled WGS sequence"/>
</dbReference>
<accession>A0A081P1F7</accession>
<reference evidence="1 2" key="1">
    <citation type="submission" date="2014-06" db="EMBL/GenBank/DDBJ databases">
        <title>Draft genome sequence of Paenibacillus sp. MSt1.</title>
        <authorList>
            <person name="Aw Y.K."/>
            <person name="Ong K.S."/>
            <person name="Gan H.M."/>
            <person name="Lee S.M."/>
        </authorList>
    </citation>
    <scope>NUCLEOTIDE SEQUENCE [LARGE SCALE GENOMIC DNA]</scope>
    <source>
        <strain evidence="1 2">MSt1</strain>
    </source>
</reference>
<organism evidence="1 2">
    <name type="scientific">Paenibacillus tyrfis</name>
    <dbReference type="NCBI Taxonomy" id="1501230"/>
    <lineage>
        <taxon>Bacteria</taxon>
        <taxon>Bacillati</taxon>
        <taxon>Bacillota</taxon>
        <taxon>Bacilli</taxon>
        <taxon>Bacillales</taxon>
        <taxon>Paenibacillaceae</taxon>
        <taxon>Paenibacillus</taxon>
    </lineage>
</organism>
<dbReference type="InterPro" id="IPR019688">
    <property type="entry name" value="DUF2533"/>
</dbReference>
<keyword evidence="2" id="KW-1185">Reference proteome</keyword>
<name>A0A081P1F7_9BACL</name>